<proteinExistence type="predicted"/>
<keyword evidence="2" id="KW-1185">Reference proteome</keyword>
<accession>A0ABT4DX55</accession>
<protein>
    <submittedName>
        <fullName evidence="1">Uncharacterized protein</fullName>
    </submittedName>
</protein>
<gene>
    <name evidence="1" type="ORF">M5X09_20035</name>
</gene>
<organism evidence="1 2">
    <name type="scientific">Paenibacillus apiarius</name>
    <dbReference type="NCBI Taxonomy" id="46240"/>
    <lineage>
        <taxon>Bacteria</taxon>
        <taxon>Bacillati</taxon>
        <taxon>Bacillota</taxon>
        <taxon>Bacilli</taxon>
        <taxon>Bacillales</taxon>
        <taxon>Paenibacillaceae</taxon>
        <taxon>Paenibacillus</taxon>
    </lineage>
</organism>
<comment type="caution">
    <text evidence="1">The sequence shown here is derived from an EMBL/GenBank/DDBJ whole genome shotgun (WGS) entry which is preliminary data.</text>
</comment>
<evidence type="ECO:0000313" key="2">
    <source>
        <dbReference type="Proteomes" id="UP001207626"/>
    </source>
</evidence>
<dbReference type="Proteomes" id="UP001207626">
    <property type="component" value="Unassembled WGS sequence"/>
</dbReference>
<sequence>MLQEVLIKQGTVFFTADQLTSAHLSEFFHARIEVRFTVFLTARHGDQTPDGQRDNQP</sequence>
<dbReference type="EMBL" id="JAMDLW010000029">
    <property type="protein sequence ID" value="MCY9521929.1"/>
    <property type="molecule type" value="Genomic_DNA"/>
</dbReference>
<name>A0ABT4DX55_9BACL</name>
<reference evidence="1 2" key="1">
    <citation type="submission" date="2022-05" db="EMBL/GenBank/DDBJ databases">
        <title>Genome Sequencing of Bee-Associated Microbes.</title>
        <authorList>
            <person name="Dunlap C."/>
        </authorList>
    </citation>
    <scope>NUCLEOTIDE SEQUENCE [LARGE SCALE GENOMIC DNA]</scope>
    <source>
        <strain evidence="1 2">NRRL NRS-1438</strain>
    </source>
</reference>
<evidence type="ECO:0000313" key="1">
    <source>
        <dbReference type="EMBL" id="MCY9521929.1"/>
    </source>
</evidence>